<gene>
    <name evidence="1" type="ORF">CJF39_05970</name>
</gene>
<organism evidence="1 2">
    <name type="scientific">Pseudomonas lundensis</name>
    <dbReference type="NCBI Taxonomy" id="86185"/>
    <lineage>
        <taxon>Bacteria</taxon>
        <taxon>Pseudomonadati</taxon>
        <taxon>Pseudomonadota</taxon>
        <taxon>Gammaproteobacteria</taxon>
        <taxon>Pseudomonadales</taxon>
        <taxon>Pseudomonadaceae</taxon>
        <taxon>Pseudomonas</taxon>
    </lineage>
</organism>
<dbReference type="EMBL" id="NQKI01000006">
    <property type="protein sequence ID" value="OZY60427.1"/>
    <property type="molecule type" value="Genomic_DNA"/>
</dbReference>
<reference evidence="1 2" key="1">
    <citation type="submission" date="2017-08" db="EMBL/GenBank/DDBJ databases">
        <title>Genomic and metabolic characterisation of spoilage-associated Pseudomonas species.</title>
        <authorList>
            <person name="Stanborough T."/>
            <person name="Fegan N."/>
            <person name="Powell S.M."/>
            <person name="Singh T."/>
            <person name="Tamplin M.L."/>
            <person name="Chandry P.S."/>
        </authorList>
    </citation>
    <scope>NUCLEOTIDE SEQUENCE [LARGE SCALE GENOMIC DNA]</scope>
    <source>
        <strain evidence="1 2">L1802</strain>
    </source>
</reference>
<dbReference type="Proteomes" id="UP000215788">
    <property type="component" value="Unassembled WGS sequence"/>
</dbReference>
<proteinExistence type="predicted"/>
<protein>
    <submittedName>
        <fullName evidence="1">Uncharacterized protein</fullName>
    </submittedName>
</protein>
<accession>A0A266NER8</accession>
<evidence type="ECO:0000313" key="1">
    <source>
        <dbReference type="EMBL" id="OZY60427.1"/>
    </source>
</evidence>
<name>A0A266NER8_9PSED</name>
<dbReference type="OrthoDB" id="6936380at2"/>
<sequence length="172" mass="19270">MAQPKTIPYDDAMLAVNAKKIWPKGVVFDWKSSSTKRFPAPYSFRVSLALDETQTKFAEDWFVELYYKKSSVPGVRDTISITFIVNKSRVIAIDDNGHGSHLNKVGVGLPQYQRSIDFPHLHIPIPESSYGYAEPLNSTTVQELWGLFLTKANIAGAPRIELPESGQMDLIV</sequence>
<comment type="caution">
    <text evidence="1">The sequence shown here is derived from an EMBL/GenBank/DDBJ whole genome shotgun (WGS) entry which is preliminary data.</text>
</comment>
<dbReference type="AlphaFoldDB" id="A0A266NER8"/>
<evidence type="ECO:0000313" key="2">
    <source>
        <dbReference type="Proteomes" id="UP000215788"/>
    </source>
</evidence>
<dbReference type="RefSeq" id="WP_094992588.1">
    <property type="nucleotide sequence ID" value="NZ_JAAQYB010000034.1"/>
</dbReference>